<dbReference type="CDD" id="cd00561">
    <property type="entry name" value="CobA_ACA"/>
    <property type="match status" value="1"/>
</dbReference>
<organism evidence="1 2">
    <name type="scientific">Pyramidobacter porci</name>
    <dbReference type="NCBI Taxonomy" id="2605789"/>
    <lineage>
        <taxon>Bacteria</taxon>
        <taxon>Thermotogati</taxon>
        <taxon>Synergistota</taxon>
        <taxon>Synergistia</taxon>
        <taxon>Synergistales</taxon>
        <taxon>Dethiosulfovibrionaceae</taxon>
        <taxon>Pyramidobacter</taxon>
    </lineage>
</organism>
<keyword evidence="1" id="KW-0808">Transferase</keyword>
<dbReference type="RefSeq" id="WP_154529484.1">
    <property type="nucleotide sequence ID" value="NZ_VUNH01000011.1"/>
</dbReference>
<dbReference type="GO" id="GO:0009236">
    <property type="term" value="P:cobalamin biosynthetic process"/>
    <property type="evidence" value="ECO:0007669"/>
    <property type="project" value="InterPro"/>
</dbReference>
<dbReference type="EMBL" id="VUNH01000011">
    <property type="protein sequence ID" value="MST56409.1"/>
    <property type="molecule type" value="Genomic_DNA"/>
</dbReference>
<proteinExistence type="predicted"/>
<sequence length="173" mass="19559">MLERGFVQVYTGNGKGKTTAALGLALRMAGNGGRVFFGQFMKGRLYGEHRALSALPQIDVQTFGGPRCLRREEVTEKDREMARRGLEISRQAMLSGRYDLVVLDEINVTLWFGLLSDEAVKTFLDERPGETELLLTGRYAPQWLIERADLVTEMKPIKHYYDSGVMARDGIER</sequence>
<comment type="caution">
    <text evidence="1">The sequence shown here is derived from an EMBL/GenBank/DDBJ whole genome shotgun (WGS) entry which is preliminary data.</text>
</comment>
<dbReference type="Gene3D" id="3.40.50.300">
    <property type="entry name" value="P-loop containing nucleotide triphosphate hydrolases"/>
    <property type="match status" value="1"/>
</dbReference>
<dbReference type="PIRSF" id="PIRSF015617">
    <property type="entry name" value="Adensltrnsf_CobA"/>
    <property type="match status" value="1"/>
</dbReference>
<reference evidence="1 2" key="1">
    <citation type="submission" date="2019-08" db="EMBL/GenBank/DDBJ databases">
        <title>In-depth cultivation of the pig gut microbiome towards novel bacterial diversity and tailored functional studies.</title>
        <authorList>
            <person name="Wylensek D."/>
            <person name="Hitch T.C.A."/>
            <person name="Clavel T."/>
        </authorList>
    </citation>
    <scope>NUCLEOTIDE SEQUENCE [LARGE SCALE GENOMIC DNA]</scope>
    <source>
        <strain evidence="1 2">SM-530-WT-4B</strain>
    </source>
</reference>
<dbReference type="InterPro" id="IPR003724">
    <property type="entry name" value="CblAdoTrfase_CobA"/>
</dbReference>
<gene>
    <name evidence="1" type="ORF">FYJ74_10245</name>
</gene>
<dbReference type="GO" id="GO:0008817">
    <property type="term" value="F:corrinoid adenosyltransferase activity"/>
    <property type="evidence" value="ECO:0007669"/>
    <property type="project" value="InterPro"/>
</dbReference>
<dbReference type="InterPro" id="IPR027417">
    <property type="entry name" value="P-loop_NTPase"/>
</dbReference>
<evidence type="ECO:0000313" key="2">
    <source>
        <dbReference type="Proteomes" id="UP000473699"/>
    </source>
</evidence>
<dbReference type="PANTHER" id="PTHR46638:SF1">
    <property type="entry name" value="CORRINOID ADENOSYLTRANSFERASE"/>
    <property type="match status" value="1"/>
</dbReference>
<accession>A0A6L5YDY3</accession>
<name>A0A6L5YDY3_9BACT</name>
<dbReference type="AlphaFoldDB" id="A0A6L5YDY3"/>
<dbReference type="PANTHER" id="PTHR46638">
    <property type="entry name" value="CORRINOID ADENOSYLTRANSFERASE"/>
    <property type="match status" value="1"/>
</dbReference>
<keyword evidence="2" id="KW-1185">Reference proteome</keyword>
<dbReference type="SUPFAM" id="SSF52540">
    <property type="entry name" value="P-loop containing nucleoside triphosphate hydrolases"/>
    <property type="match status" value="1"/>
</dbReference>
<dbReference type="Proteomes" id="UP000473699">
    <property type="component" value="Unassembled WGS sequence"/>
</dbReference>
<dbReference type="GO" id="GO:0005524">
    <property type="term" value="F:ATP binding"/>
    <property type="evidence" value="ECO:0007669"/>
    <property type="project" value="InterPro"/>
</dbReference>
<evidence type="ECO:0000313" key="1">
    <source>
        <dbReference type="EMBL" id="MST56409.1"/>
    </source>
</evidence>
<dbReference type="NCBIfam" id="NF004637">
    <property type="entry name" value="PRK05986.1"/>
    <property type="match status" value="1"/>
</dbReference>
<dbReference type="Pfam" id="PF02572">
    <property type="entry name" value="CobA_CobO_BtuR"/>
    <property type="match status" value="1"/>
</dbReference>
<protein>
    <submittedName>
        <fullName evidence="1">Cob(I)yrinic acid a,c-diamide adenosyltransferase</fullName>
    </submittedName>
</protein>